<keyword evidence="2" id="KW-0472">Membrane</keyword>
<accession>A0A7C2K0J6</accession>
<name>A0A7C2K0J6_9PLAN</name>
<evidence type="ECO:0000313" key="4">
    <source>
        <dbReference type="EMBL" id="HEN16585.1"/>
    </source>
</evidence>
<dbReference type="InterPro" id="IPR011519">
    <property type="entry name" value="UnbV_ASPIC"/>
</dbReference>
<dbReference type="PANTHER" id="PTHR16026:SF0">
    <property type="entry name" value="CARTILAGE ACIDIC PROTEIN 1"/>
    <property type="match status" value="1"/>
</dbReference>
<dbReference type="Pfam" id="PF07593">
    <property type="entry name" value="UnbV_ASPIC"/>
    <property type="match status" value="1"/>
</dbReference>
<proteinExistence type="predicted"/>
<keyword evidence="2" id="KW-0812">Transmembrane</keyword>
<sequence length="1000" mass="108923">MASRSQRSARPGRRWGVLGSVAAVVLGVLLWIGLRTATPPPDAASTVVTRQQLERAQSHLAARRWDEAGNAAGEILRAEPSHAAALLIAGEAAFRRELYPEALAYYGRVPESAPEHLPATLAAAEIQRTQGSFDQAEWLYRRALQAEPQHVTALDRLATLLKLTGRHNEARELLLKLLSLGAVQVHQLRWLADPGHPVRGETALQQTLRAVPDQIFPRLGLAELKLAAGDLSGAREILTALRTARPQQPDIEALYGRCLWEARDRTELGIWETQLSDPARDRAEIWHLLGLLREEQNRLPEACRCHLECLFRDPDHAAAAHRAGRLLIALNHTAEGTALLRRAEQLTEVLALSEQIRPEQPDVDVCRQLAAQLEGLGRVWEAYAWTAVVAREPTADSAWVTSTVQRLEPQLAAGTPLDRAPVLPDLAALMVRFSLTTSSPSGPPATLTRGETPSLVEGLSFVDEAAQAGIEFVYFEDPDPASEGRRMHEFTGGGVAVLDYDLDGWPDLYFTQGSELTSQNPATNRLDQLWRNRGDGRFDLVTPASRVHEEGFSQGVSAGDFNNDGFPDLYIANLGRNRLFENRGDGTFGEVSIPDQAAWTTSCAIADVNLDGVPDLYDVNYVQGPDLLDRRCPTPAGPRVCSPDAFDAAPDRLLLGLGDGEFRDASATAGINPPGGKGLGVLIGPLSGGGPAVDVFVANDMEANFLLLDEAAPGASPVFRDQALAKGLAYGHDGRAQACMGIAAADFDHNGRLDLFVTNYFNEPNAFYLQDESGLFDDQCHRAGLRQASLPMLGFGTQAVDVNLDGHSDLVVANGDLDDFSHVPRPFRMRPQVFLNKGVAQFTEWLSAPRGDYFSTDSTHRGRGLAWLDWNRDGRPDFAVSQLDEPSALVTNRTRTSGGFVAVRLVGTVCSRDAIGTEVRLFPESHPERGVVAWMTAGDGYQSSNQRELLFGVGEEPGPFAVEIHWPGGMIATYRGLARDETGVCIEGRDSVQRWEFAGR</sequence>
<feature type="transmembrane region" description="Helical" evidence="2">
    <location>
        <begin position="15"/>
        <end position="34"/>
    </location>
</feature>
<dbReference type="PANTHER" id="PTHR16026">
    <property type="entry name" value="CARTILAGE ACIDIC PROTEIN 1"/>
    <property type="match status" value="1"/>
</dbReference>
<dbReference type="Gene3D" id="1.25.40.10">
    <property type="entry name" value="Tetratricopeptide repeat domain"/>
    <property type="match status" value="2"/>
</dbReference>
<organism evidence="4">
    <name type="scientific">Schlesneria paludicola</name>
    <dbReference type="NCBI Taxonomy" id="360056"/>
    <lineage>
        <taxon>Bacteria</taxon>
        <taxon>Pseudomonadati</taxon>
        <taxon>Planctomycetota</taxon>
        <taxon>Planctomycetia</taxon>
        <taxon>Planctomycetales</taxon>
        <taxon>Planctomycetaceae</taxon>
        <taxon>Schlesneria</taxon>
    </lineage>
</organism>
<comment type="caution">
    <text evidence="4">The sequence shown here is derived from an EMBL/GenBank/DDBJ whole genome shotgun (WGS) entry which is preliminary data.</text>
</comment>
<dbReference type="AlphaFoldDB" id="A0A7C2K0J6"/>
<keyword evidence="2" id="KW-1133">Transmembrane helix</keyword>
<protein>
    <submittedName>
        <fullName evidence="4">Tetratricopeptide repeat protein</fullName>
    </submittedName>
</protein>
<evidence type="ECO:0000259" key="3">
    <source>
        <dbReference type="Pfam" id="PF07593"/>
    </source>
</evidence>
<dbReference type="InterPro" id="IPR028994">
    <property type="entry name" value="Integrin_alpha_N"/>
</dbReference>
<dbReference type="Pfam" id="PF13432">
    <property type="entry name" value="TPR_16"/>
    <property type="match status" value="1"/>
</dbReference>
<evidence type="ECO:0000256" key="1">
    <source>
        <dbReference type="ARBA" id="ARBA00022729"/>
    </source>
</evidence>
<reference evidence="4" key="1">
    <citation type="journal article" date="2020" name="mSystems">
        <title>Genome- and Community-Level Interaction Insights into Carbon Utilization and Element Cycling Functions of Hydrothermarchaeota in Hydrothermal Sediment.</title>
        <authorList>
            <person name="Zhou Z."/>
            <person name="Liu Y."/>
            <person name="Xu W."/>
            <person name="Pan J."/>
            <person name="Luo Z.H."/>
            <person name="Li M."/>
        </authorList>
    </citation>
    <scope>NUCLEOTIDE SEQUENCE [LARGE SCALE GENOMIC DNA]</scope>
    <source>
        <strain evidence="4">SpSt-339</strain>
    </source>
</reference>
<dbReference type="SUPFAM" id="SSF48452">
    <property type="entry name" value="TPR-like"/>
    <property type="match status" value="1"/>
</dbReference>
<dbReference type="Pfam" id="PF13517">
    <property type="entry name" value="FG-GAP_3"/>
    <property type="match status" value="2"/>
</dbReference>
<dbReference type="Gene3D" id="2.130.10.130">
    <property type="entry name" value="Integrin alpha, N-terminal"/>
    <property type="match status" value="2"/>
</dbReference>
<dbReference type="InterPro" id="IPR013517">
    <property type="entry name" value="FG-GAP"/>
</dbReference>
<dbReference type="Pfam" id="PF14559">
    <property type="entry name" value="TPR_19"/>
    <property type="match status" value="2"/>
</dbReference>
<gene>
    <name evidence="4" type="ORF">ENQ76_14080</name>
</gene>
<dbReference type="InterPro" id="IPR011990">
    <property type="entry name" value="TPR-like_helical_dom_sf"/>
</dbReference>
<keyword evidence="1" id="KW-0732">Signal</keyword>
<dbReference type="EMBL" id="DSOK01000387">
    <property type="protein sequence ID" value="HEN16585.1"/>
    <property type="molecule type" value="Genomic_DNA"/>
</dbReference>
<dbReference type="SMART" id="SM00028">
    <property type="entry name" value="TPR"/>
    <property type="match status" value="5"/>
</dbReference>
<feature type="domain" description="ASPIC/UnbV" evidence="3">
    <location>
        <begin position="914"/>
        <end position="981"/>
    </location>
</feature>
<dbReference type="InterPro" id="IPR019734">
    <property type="entry name" value="TPR_rpt"/>
</dbReference>
<evidence type="ECO:0000256" key="2">
    <source>
        <dbReference type="SAM" id="Phobius"/>
    </source>
</evidence>
<dbReference type="SUPFAM" id="SSF69318">
    <property type="entry name" value="Integrin alpha N-terminal domain"/>
    <property type="match status" value="1"/>
</dbReference>
<dbReference type="InterPro" id="IPR027039">
    <property type="entry name" value="Crtac1"/>
</dbReference>